<evidence type="ECO:0000313" key="2">
    <source>
        <dbReference type="Proteomes" id="UP000709295"/>
    </source>
</evidence>
<dbReference type="EMBL" id="JAENGY010000720">
    <property type="protein sequence ID" value="KAG6957594.1"/>
    <property type="molecule type" value="Genomic_DNA"/>
</dbReference>
<name>A0A8J5IL66_9STRA</name>
<organism evidence="1 2">
    <name type="scientific">Phytophthora aleatoria</name>
    <dbReference type="NCBI Taxonomy" id="2496075"/>
    <lineage>
        <taxon>Eukaryota</taxon>
        <taxon>Sar</taxon>
        <taxon>Stramenopiles</taxon>
        <taxon>Oomycota</taxon>
        <taxon>Peronosporomycetes</taxon>
        <taxon>Peronosporales</taxon>
        <taxon>Peronosporaceae</taxon>
        <taxon>Phytophthora</taxon>
    </lineage>
</organism>
<proteinExistence type="predicted"/>
<dbReference type="AlphaFoldDB" id="A0A8J5IL66"/>
<keyword evidence="2" id="KW-1185">Reference proteome</keyword>
<comment type="caution">
    <text evidence="1">The sequence shown here is derived from an EMBL/GenBank/DDBJ whole genome shotgun (WGS) entry which is preliminary data.</text>
</comment>
<dbReference type="Proteomes" id="UP000709295">
    <property type="component" value="Unassembled WGS sequence"/>
</dbReference>
<accession>A0A8J5IL66</accession>
<evidence type="ECO:0000313" key="1">
    <source>
        <dbReference type="EMBL" id="KAG6957594.1"/>
    </source>
</evidence>
<gene>
    <name evidence="1" type="ORF">JG688_00010896</name>
</gene>
<reference evidence="1" key="1">
    <citation type="submission" date="2021-01" db="EMBL/GenBank/DDBJ databases">
        <title>Phytophthora aleatoria, a newly-described species from Pinus radiata is distinct from Phytophthora cactorum isolates based on comparative genomics.</title>
        <authorList>
            <person name="Mcdougal R."/>
            <person name="Panda P."/>
            <person name="Williams N."/>
            <person name="Studholme D.J."/>
        </authorList>
    </citation>
    <scope>NUCLEOTIDE SEQUENCE</scope>
    <source>
        <strain evidence="1">NZFS 4037</strain>
    </source>
</reference>
<protein>
    <submittedName>
        <fullName evidence="1">Uncharacterized protein</fullName>
    </submittedName>
</protein>
<sequence>DCSSRRFLLLAISPLDEEEDLGAQSLFDQIADTLSHYEKPWVSVLFMVGGQLFGKSVHWSPRRGAAYDWLRKPQFQFSDERFSSYR</sequence>
<feature type="non-terminal residue" evidence="1">
    <location>
        <position position="1"/>
    </location>
</feature>